<proteinExistence type="predicted"/>
<keyword evidence="2" id="KW-1185">Reference proteome</keyword>
<accession>A0AAV7T439</accession>
<name>A0AAV7T439_PLEWA</name>
<evidence type="ECO:0000313" key="1">
    <source>
        <dbReference type="EMBL" id="KAJ1170861.1"/>
    </source>
</evidence>
<organism evidence="1 2">
    <name type="scientific">Pleurodeles waltl</name>
    <name type="common">Iberian ribbed newt</name>
    <dbReference type="NCBI Taxonomy" id="8319"/>
    <lineage>
        <taxon>Eukaryota</taxon>
        <taxon>Metazoa</taxon>
        <taxon>Chordata</taxon>
        <taxon>Craniata</taxon>
        <taxon>Vertebrata</taxon>
        <taxon>Euteleostomi</taxon>
        <taxon>Amphibia</taxon>
        <taxon>Batrachia</taxon>
        <taxon>Caudata</taxon>
        <taxon>Salamandroidea</taxon>
        <taxon>Salamandridae</taxon>
        <taxon>Pleurodelinae</taxon>
        <taxon>Pleurodeles</taxon>
    </lineage>
</organism>
<comment type="caution">
    <text evidence="1">The sequence shown here is derived from an EMBL/GenBank/DDBJ whole genome shotgun (WGS) entry which is preliminary data.</text>
</comment>
<gene>
    <name evidence="1" type="ORF">NDU88_002732</name>
</gene>
<dbReference type="Proteomes" id="UP001066276">
    <property type="component" value="Chromosome 4_1"/>
</dbReference>
<protein>
    <submittedName>
        <fullName evidence="1">Uncharacterized protein</fullName>
    </submittedName>
</protein>
<dbReference type="EMBL" id="JANPWB010000007">
    <property type="protein sequence ID" value="KAJ1170861.1"/>
    <property type="molecule type" value="Genomic_DNA"/>
</dbReference>
<dbReference type="AlphaFoldDB" id="A0AAV7T439"/>
<evidence type="ECO:0000313" key="2">
    <source>
        <dbReference type="Proteomes" id="UP001066276"/>
    </source>
</evidence>
<reference evidence="1" key="1">
    <citation type="journal article" date="2022" name="bioRxiv">
        <title>Sequencing and chromosome-scale assembly of the giantPleurodeles waltlgenome.</title>
        <authorList>
            <person name="Brown T."/>
            <person name="Elewa A."/>
            <person name="Iarovenko S."/>
            <person name="Subramanian E."/>
            <person name="Araus A.J."/>
            <person name="Petzold A."/>
            <person name="Susuki M."/>
            <person name="Suzuki K.-i.T."/>
            <person name="Hayashi T."/>
            <person name="Toyoda A."/>
            <person name="Oliveira C."/>
            <person name="Osipova E."/>
            <person name="Leigh N.D."/>
            <person name="Simon A."/>
            <person name="Yun M.H."/>
        </authorList>
    </citation>
    <scope>NUCLEOTIDE SEQUENCE</scope>
    <source>
        <strain evidence="1">20211129_DDA</strain>
        <tissue evidence="1">Liver</tissue>
    </source>
</reference>
<sequence length="211" mass="24197">MYDYDIQRGLFVKDLELLSIGKPGYLNLMLGDFNNKRNPNSIDKLYKELLVVAQIPNSIFPDVECSARDLSLVRTLGSQGMFCLNGCMKKDHPAKQTFQIGNQICPINYAFVNAWSFGEMQDFEVEHIQGSNHWPVRLTIRPTDKNQKEKALISLVQYPRRITTNLRESSLEALNELIVNYPNLTMEEDPKYVFKGSNRGITLMVDCLKTK</sequence>